<dbReference type="GO" id="GO:0019350">
    <property type="term" value="P:teichoic acid biosynthetic process"/>
    <property type="evidence" value="ECO:0007669"/>
    <property type="project" value="UniProtKB-KW"/>
</dbReference>
<dbReference type="EMBL" id="LAKJ01000009">
    <property type="protein sequence ID" value="KKI64340.1"/>
    <property type="molecule type" value="Genomic_DNA"/>
</dbReference>
<keyword evidence="4 7" id="KW-0808">Transferase</keyword>
<dbReference type="Gene3D" id="3.40.50.12580">
    <property type="match status" value="1"/>
</dbReference>
<name>A0A0M2P265_STACC</name>
<comment type="caution">
    <text evidence="7">The sequence shown here is derived from an EMBL/GenBank/DDBJ whole genome shotgun (WGS) entry which is preliminary data.</text>
</comment>
<evidence type="ECO:0000256" key="1">
    <source>
        <dbReference type="ARBA" id="ARBA00004202"/>
    </source>
</evidence>
<evidence type="ECO:0000256" key="2">
    <source>
        <dbReference type="ARBA" id="ARBA00010488"/>
    </source>
</evidence>
<evidence type="ECO:0000313" key="7">
    <source>
        <dbReference type="EMBL" id="KKI64340.1"/>
    </source>
</evidence>
<protein>
    <submittedName>
        <fullName evidence="7">Glycerophosphotransferase</fullName>
    </submittedName>
</protein>
<comment type="subcellular location">
    <subcellularLocation>
        <location evidence="1">Cell membrane</location>
        <topology evidence="1">Peripheral membrane protein</topology>
    </subcellularLocation>
</comment>
<dbReference type="PANTHER" id="PTHR37316">
    <property type="entry name" value="TEICHOIC ACID GLYCEROL-PHOSPHATE PRIMASE"/>
    <property type="match status" value="1"/>
</dbReference>
<evidence type="ECO:0000313" key="8">
    <source>
        <dbReference type="Proteomes" id="UP000034455"/>
    </source>
</evidence>
<dbReference type="InterPro" id="IPR049698">
    <property type="entry name" value="TarB"/>
</dbReference>
<evidence type="ECO:0000256" key="3">
    <source>
        <dbReference type="ARBA" id="ARBA00022475"/>
    </source>
</evidence>
<evidence type="ECO:0000256" key="4">
    <source>
        <dbReference type="ARBA" id="ARBA00022679"/>
    </source>
</evidence>
<dbReference type="InterPro" id="IPR007554">
    <property type="entry name" value="Glycerophosphate_synth"/>
</dbReference>
<dbReference type="PANTHER" id="PTHR37316:SF1">
    <property type="entry name" value="TEICHOIC ACID GLYCEROL-PHOSPHATE PRIMASE"/>
    <property type="match status" value="1"/>
</dbReference>
<sequence>MRQLIKKLYMTIISFLNLIYVKKEIDPQHIVVMMTFVEDVLPIIEALNQKSYKVTVIAKEINRKHVERLDNVAFIPAGNKQVFKHIKAMSTAKIIVIDTYYLLFGGFKKKSQQTMIQTWHAVGALKNFGLTDHQVDLNNKKMVKQYKKVYQATDKYLVGGEPMADCFKASFGARDDQFLKTGLPRLVPYVNLDIKQKQQALKLQYGIKDKLALYVPTYREHHQANQVIDKTRFETALPSYTLISKLHPSLPQDKQYHINLQSLMIMADVIITDYSSLAIEASLLNKPTLFYVYDEANYEQVRGLNAYYYEIPELYKAYREDDIVHILQTHASELNPLFKNWHDYNDQNSLNQVIKHIEKMVKT</sequence>
<dbReference type="NCBIfam" id="NF041711">
    <property type="entry name" value="TagprimaseTarB"/>
    <property type="match status" value="1"/>
</dbReference>
<organism evidence="7 8">
    <name type="scientific">Staphylococcus cohnii subsp. cohnii</name>
    <dbReference type="NCBI Taxonomy" id="74704"/>
    <lineage>
        <taxon>Bacteria</taxon>
        <taxon>Bacillati</taxon>
        <taxon>Bacillota</taxon>
        <taxon>Bacilli</taxon>
        <taxon>Bacillales</taxon>
        <taxon>Staphylococcaceae</taxon>
        <taxon>Staphylococcus</taxon>
        <taxon>Staphylococcus cohnii species complex</taxon>
    </lineage>
</organism>
<keyword evidence="5" id="KW-0777">Teichoic acid biosynthesis</keyword>
<dbReference type="GO" id="GO:0047355">
    <property type="term" value="F:CDP-glycerol glycerophosphotransferase activity"/>
    <property type="evidence" value="ECO:0007669"/>
    <property type="project" value="InterPro"/>
</dbReference>
<dbReference type="InterPro" id="IPR043149">
    <property type="entry name" value="TagF_N"/>
</dbReference>
<reference evidence="7 8" key="1">
    <citation type="submission" date="2015-03" db="EMBL/GenBank/DDBJ databases">
        <title>Genome Assembly of Staphylococcus cohnii subsp. cohnii strain G22B2.</title>
        <authorList>
            <person name="Nair G."/>
            <person name="Kaur G."/>
            <person name="Khatri I."/>
            <person name="Singh N.K."/>
            <person name="Sathyabama S."/>
            <person name="Maurya S.K."/>
            <person name="Subramanian S."/>
            <person name="Agrewala J.N."/>
            <person name="Mayilraj S."/>
        </authorList>
    </citation>
    <scope>NUCLEOTIDE SEQUENCE [LARGE SCALE GENOMIC DNA]</scope>
    <source>
        <strain evidence="7 8">G22B2</strain>
    </source>
</reference>
<dbReference type="PATRIC" id="fig|74704.6.peg.2793"/>
<evidence type="ECO:0000256" key="5">
    <source>
        <dbReference type="ARBA" id="ARBA00022944"/>
    </source>
</evidence>
<gene>
    <name evidence="7" type="ORF">UF66_2679</name>
</gene>
<keyword evidence="6" id="KW-0472">Membrane</keyword>
<dbReference type="GeneID" id="58098357"/>
<dbReference type="Proteomes" id="UP000034455">
    <property type="component" value="Unassembled WGS sequence"/>
</dbReference>
<dbReference type="InterPro" id="IPR043148">
    <property type="entry name" value="TagF_C"/>
</dbReference>
<dbReference type="RefSeq" id="WP_026034763.1">
    <property type="nucleotide sequence ID" value="NZ_BKAS01000024.1"/>
</dbReference>
<dbReference type="InterPro" id="IPR051612">
    <property type="entry name" value="Teichoic_Acid_Biosynth"/>
</dbReference>
<dbReference type="Gene3D" id="3.40.50.11820">
    <property type="match status" value="1"/>
</dbReference>
<comment type="similarity">
    <text evidence="2">Belongs to the CDP-glycerol glycerophosphotransferase family.</text>
</comment>
<accession>A0A0M2P265</accession>
<proteinExistence type="inferred from homology"/>
<keyword evidence="3" id="KW-1003">Cell membrane</keyword>
<dbReference type="Pfam" id="PF04464">
    <property type="entry name" value="Glyphos_transf"/>
    <property type="match status" value="1"/>
</dbReference>
<dbReference type="SUPFAM" id="SSF53756">
    <property type="entry name" value="UDP-Glycosyltransferase/glycogen phosphorylase"/>
    <property type="match status" value="1"/>
</dbReference>
<dbReference type="GO" id="GO:0005886">
    <property type="term" value="C:plasma membrane"/>
    <property type="evidence" value="ECO:0007669"/>
    <property type="project" value="UniProtKB-SubCell"/>
</dbReference>
<dbReference type="AlphaFoldDB" id="A0A0M2P265"/>
<evidence type="ECO:0000256" key="6">
    <source>
        <dbReference type="ARBA" id="ARBA00023136"/>
    </source>
</evidence>